<comment type="caution">
    <text evidence="1">The sequence shown here is derived from an EMBL/GenBank/DDBJ whole genome shotgun (WGS) entry which is preliminary data.</text>
</comment>
<dbReference type="AlphaFoldDB" id="A0A645A762"/>
<protein>
    <submittedName>
        <fullName evidence="1">Uncharacterized protein</fullName>
    </submittedName>
</protein>
<gene>
    <name evidence="1" type="ORF">SDC9_94853</name>
</gene>
<proteinExistence type="predicted"/>
<dbReference type="EMBL" id="VSSQ01011966">
    <property type="protein sequence ID" value="MPM48131.1"/>
    <property type="molecule type" value="Genomic_DNA"/>
</dbReference>
<organism evidence="1">
    <name type="scientific">bioreactor metagenome</name>
    <dbReference type="NCBI Taxonomy" id="1076179"/>
    <lineage>
        <taxon>unclassified sequences</taxon>
        <taxon>metagenomes</taxon>
        <taxon>ecological metagenomes</taxon>
    </lineage>
</organism>
<reference evidence="1" key="1">
    <citation type="submission" date="2019-08" db="EMBL/GenBank/DDBJ databases">
        <authorList>
            <person name="Kucharzyk K."/>
            <person name="Murdoch R.W."/>
            <person name="Higgins S."/>
            <person name="Loffler F."/>
        </authorList>
    </citation>
    <scope>NUCLEOTIDE SEQUENCE</scope>
</reference>
<sequence length="129" mass="13508">MTRGGKPVRAHSGVITLFIYGFSGGSEADDHISGTDIRAVDHVCAAQPAENGGIGDDSPYKIADIRSLASGKSNIYSVSTQNVGAFLISADYALYHGAGNTVRVSPYRIADHKASGSSDAEQIVDIHNE</sequence>
<name>A0A645A762_9ZZZZ</name>
<evidence type="ECO:0000313" key="1">
    <source>
        <dbReference type="EMBL" id="MPM48131.1"/>
    </source>
</evidence>
<accession>A0A645A762</accession>